<accession>A0AAX3NBL6</accession>
<evidence type="ECO:0008006" key="4">
    <source>
        <dbReference type="Google" id="ProtNLM"/>
    </source>
</evidence>
<dbReference type="RefSeq" id="WP_274978386.1">
    <property type="nucleotide sequence ID" value="NZ_CP118627.1"/>
</dbReference>
<evidence type="ECO:0000313" key="2">
    <source>
        <dbReference type="EMBL" id="WEA14120.1"/>
    </source>
</evidence>
<gene>
    <name evidence="2" type="ORF">PWF74_01145</name>
</gene>
<evidence type="ECO:0000313" key="3">
    <source>
        <dbReference type="Proteomes" id="UP001217324"/>
    </source>
</evidence>
<dbReference type="Proteomes" id="UP001217324">
    <property type="component" value="Chromosome"/>
</dbReference>
<keyword evidence="1" id="KW-0812">Transmembrane</keyword>
<dbReference type="AlphaFoldDB" id="A0AAX3NBL6"/>
<keyword evidence="1" id="KW-1133">Transmembrane helix</keyword>
<organism evidence="2 3">
    <name type="scientific">Lactococcus garvieae</name>
    <dbReference type="NCBI Taxonomy" id="1363"/>
    <lineage>
        <taxon>Bacteria</taxon>
        <taxon>Bacillati</taxon>
        <taxon>Bacillota</taxon>
        <taxon>Bacilli</taxon>
        <taxon>Lactobacillales</taxon>
        <taxon>Streptococcaceae</taxon>
        <taxon>Lactococcus</taxon>
    </lineage>
</organism>
<sequence>MKDVVDYIISGIGIGAILLAVYMVKKIPDMVSDKLKSDREFEFNKELQIDEFYRKDGNLQQIMMEWTKYAIDNDAMETLDSKNGQRKLKKLVQETLGYGSGRTVKLLTEMLQESYQSNGKVDDEDDSINKSSATIMVILAMIVSSLKEDFTGEKVDPLDVLKIKLTDYYDNKILFEEILGSVNRKLGVEI</sequence>
<evidence type="ECO:0000256" key="1">
    <source>
        <dbReference type="SAM" id="Phobius"/>
    </source>
</evidence>
<protein>
    <recommendedName>
        <fullName evidence="4">Phage protein</fullName>
    </recommendedName>
</protein>
<reference evidence="2" key="1">
    <citation type="submission" date="2023-02" db="EMBL/GenBank/DDBJ databases">
        <title>Comparative genomics and fermentation flavor characterization of five lactic acid bacteria reveal flavor biosynthesis metabolic pathways in fermented muskmelon puree.</title>
        <authorList>
            <person name="Yuan L."/>
            <person name="Li M."/>
            <person name="Xu X."/>
            <person name="Lao F."/>
            <person name="Wu J."/>
        </authorList>
    </citation>
    <scope>NUCLEOTIDE SEQUENCE</scope>
    <source>
        <strain evidence="2">Pa-2</strain>
    </source>
</reference>
<name>A0AAX3NBL6_9LACT</name>
<proteinExistence type="predicted"/>
<feature type="transmembrane region" description="Helical" evidence="1">
    <location>
        <begin position="6"/>
        <end position="24"/>
    </location>
</feature>
<keyword evidence="1" id="KW-0472">Membrane</keyword>
<dbReference type="EMBL" id="CP118627">
    <property type="protein sequence ID" value="WEA14120.1"/>
    <property type="molecule type" value="Genomic_DNA"/>
</dbReference>